<reference evidence="2 3" key="1">
    <citation type="submission" date="2024-10" db="EMBL/GenBank/DDBJ databases">
        <title>The Natural Products Discovery Center: Release of the First 8490 Sequenced Strains for Exploring Actinobacteria Biosynthetic Diversity.</title>
        <authorList>
            <person name="Kalkreuter E."/>
            <person name="Kautsar S.A."/>
            <person name="Yang D."/>
            <person name="Bader C.D."/>
            <person name="Teijaro C.N."/>
            <person name="Fluegel L."/>
            <person name="Davis C.M."/>
            <person name="Simpson J.R."/>
            <person name="Lauterbach L."/>
            <person name="Steele A.D."/>
            <person name="Gui C."/>
            <person name="Meng S."/>
            <person name="Li G."/>
            <person name="Viehrig K."/>
            <person name="Ye F."/>
            <person name="Su P."/>
            <person name="Kiefer A.F."/>
            <person name="Nichols A."/>
            <person name="Cepeda A.J."/>
            <person name="Yan W."/>
            <person name="Fan B."/>
            <person name="Jiang Y."/>
            <person name="Adhikari A."/>
            <person name="Zheng C.-J."/>
            <person name="Schuster L."/>
            <person name="Cowan T.M."/>
            <person name="Smanski M.J."/>
            <person name="Chevrette M.G."/>
            <person name="De Carvalho L.P.S."/>
            <person name="Shen B."/>
        </authorList>
    </citation>
    <scope>NUCLEOTIDE SEQUENCE [LARGE SCALE GENOMIC DNA]</scope>
    <source>
        <strain evidence="2 3">NPDC000087</strain>
    </source>
</reference>
<evidence type="ECO:0000313" key="3">
    <source>
        <dbReference type="Proteomes" id="UP001602245"/>
    </source>
</evidence>
<organism evidence="2 3">
    <name type="scientific">Paractinoplanes globisporus</name>
    <dbReference type="NCBI Taxonomy" id="113565"/>
    <lineage>
        <taxon>Bacteria</taxon>
        <taxon>Bacillati</taxon>
        <taxon>Actinomycetota</taxon>
        <taxon>Actinomycetes</taxon>
        <taxon>Micromonosporales</taxon>
        <taxon>Micromonosporaceae</taxon>
        <taxon>Paractinoplanes</taxon>
    </lineage>
</organism>
<dbReference type="EMBL" id="JBIAZU010000001">
    <property type="protein sequence ID" value="MFF5288737.1"/>
    <property type="molecule type" value="Genomic_DNA"/>
</dbReference>
<keyword evidence="1" id="KW-1133">Transmembrane helix</keyword>
<gene>
    <name evidence="2" type="ORF">ACFY35_04815</name>
</gene>
<name>A0ABW6W9V9_9ACTN</name>
<evidence type="ECO:0000313" key="2">
    <source>
        <dbReference type="EMBL" id="MFF5288737.1"/>
    </source>
</evidence>
<dbReference type="RefSeq" id="WP_020509085.1">
    <property type="nucleotide sequence ID" value="NZ_JBIAZU010000001.1"/>
</dbReference>
<keyword evidence="1" id="KW-0472">Membrane</keyword>
<keyword evidence="3" id="KW-1185">Reference proteome</keyword>
<feature type="transmembrane region" description="Helical" evidence="1">
    <location>
        <begin position="12"/>
        <end position="33"/>
    </location>
</feature>
<sequence length="40" mass="4088">MIYPVVPELAAGGIAVAAACRVLGVSTSGFYVARDYGSRV</sequence>
<proteinExistence type="predicted"/>
<accession>A0ABW6W9V9</accession>
<comment type="caution">
    <text evidence="2">The sequence shown here is derived from an EMBL/GenBank/DDBJ whole genome shotgun (WGS) entry which is preliminary data.</text>
</comment>
<evidence type="ECO:0000256" key="1">
    <source>
        <dbReference type="SAM" id="Phobius"/>
    </source>
</evidence>
<keyword evidence="1" id="KW-0812">Transmembrane</keyword>
<protein>
    <recommendedName>
        <fullName evidence="4">Transposase</fullName>
    </recommendedName>
</protein>
<evidence type="ECO:0008006" key="4">
    <source>
        <dbReference type="Google" id="ProtNLM"/>
    </source>
</evidence>
<dbReference type="Proteomes" id="UP001602245">
    <property type="component" value="Unassembled WGS sequence"/>
</dbReference>